<evidence type="ECO:0008006" key="3">
    <source>
        <dbReference type="Google" id="ProtNLM"/>
    </source>
</evidence>
<dbReference type="Proteomes" id="UP000001747">
    <property type="component" value="Chromosome"/>
</dbReference>
<accession>C3MQD4</accession>
<dbReference type="InterPro" id="IPR005500">
    <property type="entry name" value="DUF309"/>
</dbReference>
<organism evidence="1 2">
    <name type="scientific">Saccharolobus islandicus (strain L.S.2.15 / Lassen #1)</name>
    <name type="common">Sulfolobus islandicus</name>
    <dbReference type="NCBI Taxonomy" id="429572"/>
    <lineage>
        <taxon>Archaea</taxon>
        <taxon>Thermoproteota</taxon>
        <taxon>Thermoprotei</taxon>
        <taxon>Sulfolobales</taxon>
        <taxon>Sulfolobaceae</taxon>
        <taxon>Saccharolobus</taxon>
    </lineage>
</organism>
<evidence type="ECO:0000313" key="2">
    <source>
        <dbReference type="Proteomes" id="UP000001747"/>
    </source>
</evidence>
<dbReference type="KEGG" id="sis:LS215_1592"/>
<dbReference type="SUPFAM" id="SSF140663">
    <property type="entry name" value="TTHA0068-like"/>
    <property type="match status" value="1"/>
</dbReference>
<reference evidence="1 2" key="1">
    <citation type="journal article" date="2009" name="Proc. Natl. Acad. Sci. U.S.A.">
        <title>Biogeography of the Sulfolobus islandicus pan-genome.</title>
        <authorList>
            <person name="Reno M.L."/>
            <person name="Held N.L."/>
            <person name="Fields C.J."/>
            <person name="Burke P.V."/>
            <person name="Whitaker R.J."/>
        </authorList>
    </citation>
    <scope>NUCLEOTIDE SEQUENCE [LARGE SCALE GENOMIC DNA]</scope>
    <source>
        <strain evidence="2">L.S.2.15 / Lassen #1</strain>
    </source>
</reference>
<dbReference type="Pfam" id="PF03745">
    <property type="entry name" value="DUF309"/>
    <property type="match status" value="1"/>
</dbReference>
<protein>
    <recommendedName>
        <fullName evidence="3">DUF309 domain-containing protein</fullName>
    </recommendedName>
</protein>
<name>C3MQD4_SACI2</name>
<dbReference type="HOGENOM" id="CLU_2021601_0_0_2"/>
<dbReference type="AlphaFoldDB" id="C3MQD4"/>
<evidence type="ECO:0000313" key="1">
    <source>
        <dbReference type="EMBL" id="ACP35597.1"/>
    </source>
</evidence>
<sequence>MMSRVLLFYKRGIFNDDLKKFLRINNINVVDFRIGKYIEVDIIDDPKKVISLIGEPLFMVTEINGTFKQLFYDMRFWECHEILEEKWRKAENKYEKNFLQSIILLCASLIKYLKGEVDVSDMLMEKALSLISDLPQELLPLLYISLGLNT</sequence>
<proteinExistence type="predicted"/>
<gene>
    <name evidence="1" type="ordered locus">LS215_1592</name>
</gene>
<dbReference type="GeneID" id="7799226"/>
<dbReference type="RefSeq" id="WP_012713777.1">
    <property type="nucleotide sequence ID" value="NC_012589.1"/>
</dbReference>
<dbReference type="Gene3D" id="1.10.3450.10">
    <property type="entry name" value="TTHA0068-like"/>
    <property type="match status" value="1"/>
</dbReference>
<dbReference type="EMBL" id="CP001399">
    <property type="protein sequence ID" value="ACP35597.1"/>
    <property type="molecule type" value="Genomic_DNA"/>
</dbReference>
<dbReference type="OrthoDB" id="28179at2157"/>
<dbReference type="InterPro" id="IPR023203">
    <property type="entry name" value="TTHA0068_sf"/>
</dbReference>